<dbReference type="Gene3D" id="1.20.5.1210">
    <property type="entry name" value="Integron cassette protein helical domain"/>
    <property type="match status" value="1"/>
</dbReference>
<sequence>MESDTIAEVSIDDSGRLHVRPSRTQFPHVWRAAMEVYWNESSTTLHSPPPRSWSYVDWYRQIVAAAKDEYGCTLVLTPETQWVNVPAKLREAVLAASRHEA</sequence>
<dbReference type="Pfam" id="PF18287">
    <property type="entry name" value="Hfx_Cass5"/>
    <property type="match status" value="1"/>
</dbReference>
<name>A0ABS7TH17_9GAMM</name>
<dbReference type="RefSeq" id="WP_223629816.1">
    <property type="nucleotide sequence ID" value="NZ_JAIQDJ010000014.1"/>
</dbReference>
<evidence type="ECO:0000313" key="3">
    <source>
        <dbReference type="Proteomes" id="UP001430290"/>
    </source>
</evidence>
<dbReference type="EMBL" id="JAIQDJ010000014">
    <property type="protein sequence ID" value="MBZ4187146.1"/>
    <property type="molecule type" value="Genomic_DNA"/>
</dbReference>
<proteinExistence type="predicted"/>
<organism evidence="2 3">
    <name type="scientific">Thermomonas beijingensis</name>
    <dbReference type="NCBI Taxonomy" id="2872701"/>
    <lineage>
        <taxon>Bacteria</taxon>
        <taxon>Pseudomonadati</taxon>
        <taxon>Pseudomonadota</taxon>
        <taxon>Gammaproteobacteria</taxon>
        <taxon>Lysobacterales</taxon>
        <taxon>Lysobacteraceae</taxon>
        <taxon>Thermomonas</taxon>
    </lineage>
</organism>
<dbReference type="InterPro" id="IPR041376">
    <property type="entry name" value="Hfx_Cass5"/>
</dbReference>
<evidence type="ECO:0000259" key="1">
    <source>
        <dbReference type="Pfam" id="PF18287"/>
    </source>
</evidence>
<accession>A0ABS7TH17</accession>
<evidence type="ECO:0000313" key="2">
    <source>
        <dbReference type="EMBL" id="MBZ4187146.1"/>
    </source>
</evidence>
<gene>
    <name evidence="2" type="ORF">K7B09_12525</name>
</gene>
<comment type="caution">
    <text evidence="2">The sequence shown here is derived from an EMBL/GenBank/DDBJ whole genome shotgun (WGS) entry which is preliminary data.</text>
</comment>
<reference evidence="2" key="1">
    <citation type="submission" date="2021-09" db="EMBL/GenBank/DDBJ databases">
        <authorList>
            <person name="Wu T."/>
            <person name="Guo S.Z."/>
        </authorList>
    </citation>
    <scope>NUCLEOTIDE SEQUENCE</scope>
    <source>
        <strain evidence="2">RSS-23</strain>
    </source>
</reference>
<dbReference type="Proteomes" id="UP001430290">
    <property type="component" value="Unassembled WGS sequence"/>
</dbReference>
<feature type="domain" description="Integron Cassette Protein Hfx-Cass5" evidence="1">
    <location>
        <begin position="4"/>
        <end position="77"/>
    </location>
</feature>
<protein>
    <recommendedName>
        <fullName evidence="1">Integron Cassette Protein Hfx-Cass5 domain-containing protein</fullName>
    </recommendedName>
</protein>
<dbReference type="Gene3D" id="2.20.20.40">
    <property type="entry name" value="Integron cassette protein"/>
    <property type="match status" value="1"/>
</dbReference>
<keyword evidence="3" id="KW-1185">Reference proteome</keyword>